<feature type="region of interest" description="Disordered" evidence="1">
    <location>
        <begin position="1"/>
        <end position="48"/>
    </location>
</feature>
<feature type="compositionally biased region" description="Basic and acidic residues" evidence="1">
    <location>
        <begin position="19"/>
        <end position="47"/>
    </location>
</feature>
<reference evidence="3" key="1">
    <citation type="journal article" date="2010" name="Genome Res.">
        <title>Population genomic sequencing of Coccidioides fungi reveals recent hybridization and transposon control.</title>
        <authorList>
            <person name="Neafsey D.E."/>
            <person name="Barker B.M."/>
            <person name="Sharpton T.J."/>
            <person name="Stajich J.E."/>
            <person name="Park D.J."/>
            <person name="Whiston E."/>
            <person name="Hung C.-Y."/>
            <person name="McMahan C."/>
            <person name="White J."/>
            <person name="Sykes S."/>
            <person name="Heiman D."/>
            <person name="Young S."/>
            <person name="Zeng Q."/>
            <person name="Abouelleil A."/>
            <person name="Aftuck L."/>
            <person name="Bessette D."/>
            <person name="Brown A."/>
            <person name="FitzGerald M."/>
            <person name="Lui A."/>
            <person name="Macdonald J.P."/>
            <person name="Priest M."/>
            <person name="Orbach M.J."/>
            <person name="Galgiani J.N."/>
            <person name="Kirkland T.N."/>
            <person name="Cole G.T."/>
            <person name="Birren B.W."/>
            <person name="Henn M.R."/>
            <person name="Taylor J.W."/>
            <person name="Rounsley S.D."/>
        </authorList>
    </citation>
    <scope>NUCLEOTIDE SEQUENCE [LARGE SCALE GENOMIC DNA]</scope>
    <source>
        <strain evidence="3">H538.4</strain>
    </source>
</reference>
<proteinExistence type="predicted"/>
<dbReference type="VEuPathDB" id="FungiDB:CIHG_00995"/>
<name>A0A0J8U851_COCIT</name>
<dbReference type="AlphaFoldDB" id="A0A0J8U851"/>
<organism evidence="2 3">
    <name type="scientific">Coccidioides immitis H538.4</name>
    <dbReference type="NCBI Taxonomy" id="396776"/>
    <lineage>
        <taxon>Eukaryota</taxon>
        <taxon>Fungi</taxon>
        <taxon>Dikarya</taxon>
        <taxon>Ascomycota</taxon>
        <taxon>Pezizomycotina</taxon>
        <taxon>Eurotiomycetes</taxon>
        <taxon>Eurotiomycetidae</taxon>
        <taxon>Onygenales</taxon>
        <taxon>Onygenaceae</taxon>
        <taxon>Coccidioides</taxon>
    </lineage>
</organism>
<dbReference type="EMBL" id="DS016982">
    <property type="protein sequence ID" value="KMU83213.1"/>
    <property type="molecule type" value="Genomic_DNA"/>
</dbReference>
<evidence type="ECO:0000313" key="3">
    <source>
        <dbReference type="Proteomes" id="UP000054563"/>
    </source>
</evidence>
<gene>
    <name evidence="2" type="ORF">CIHG_00995</name>
</gene>
<feature type="compositionally biased region" description="Basic and acidic residues" evidence="1">
    <location>
        <begin position="1"/>
        <end position="11"/>
    </location>
</feature>
<evidence type="ECO:0000313" key="2">
    <source>
        <dbReference type="EMBL" id="KMU83213.1"/>
    </source>
</evidence>
<sequence>MPEQTGGDRRPPKSMTSRRSGDGDQSRGRSAEWRCRGEEASLEDRTGKRVRLNSSVPLRFLPDGRPVQVLVSPNTGHSRNIKSSYFSYNAPPSRAPQAGGALRPSLSRVPTWGFLQTIPEEPPHCRIHHEDTKELGPKSGQRPRHWTDIIEMSTVLVWS</sequence>
<protein>
    <submittedName>
        <fullName evidence="2">Uncharacterized protein</fullName>
    </submittedName>
</protein>
<dbReference type="Proteomes" id="UP000054563">
    <property type="component" value="Unassembled WGS sequence"/>
</dbReference>
<evidence type="ECO:0000256" key="1">
    <source>
        <dbReference type="SAM" id="MobiDB-lite"/>
    </source>
</evidence>
<accession>A0A0J8U851</accession>